<comment type="caution">
    <text evidence="6">The sequence shown here is derived from an EMBL/GenBank/DDBJ whole genome shotgun (WGS) entry which is preliminary data.</text>
</comment>
<dbReference type="Gene3D" id="1.25.40.150">
    <property type="entry name" value="V-type ATPase, subunit H, C-terminal domain"/>
    <property type="match status" value="1"/>
</dbReference>
<comment type="similarity">
    <text evidence="1">Belongs to the V-ATPase H subunit family.</text>
</comment>
<dbReference type="RefSeq" id="XP_068351385.1">
    <property type="nucleotide sequence ID" value="XM_068510236.1"/>
</dbReference>
<evidence type="ECO:0000256" key="1">
    <source>
        <dbReference type="ARBA" id="ARBA00008613"/>
    </source>
</evidence>
<dbReference type="EMBL" id="MLAK01001068">
    <property type="protein sequence ID" value="OHS98248.1"/>
    <property type="molecule type" value="Genomic_DNA"/>
</dbReference>
<keyword evidence="7" id="KW-1185">Reference proteome</keyword>
<proteinExistence type="inferred from homology"/>
<dbReference type="GeneID" id="94844940"/>
<dbReference type="GO" id="GO:0046961">
    <property type="term" value="F:proton-transporting ATPase activity, rotational mechanism"/>
    <property type="evidence" value="ECO:0007669"/>
    <property type="project" value="InterPro"/>
</dbReference>
<evidence type="ECO:0000256" key="3">
    <source>
        <dbReference type="ARBA" id="ARBA00022781"/>
    </source>
</evidence>
<dbReference type="Proteomes" id="UP000179807">
    <property type="component" value="Unassembled WGS sequence"/>
</dbReference>
<dbReference type="Pfam" id="PF03224">
    <property type="entry name" value="V-ATPase_H_N"/>
    <property type="match status" value="1"/>
</dbReference>
<evidence type="ECO:0000259" key="5">
    <source>
        <dbReference type="Pfam" id="PF11698"/>
    </source>
</evidence>
<feature type="domain" description="ATPase V1 complex subunit H C-terminal" evidence="5">
    <location>
        <begin position="328"/>
        <end position="440"/>
    </location>
</feature>
<dbReference type="VEuPathDB" id="TrichDB:TRFO_35408"/>
<dbReference type="OrthoDB" id="10263554at2759"/>
<dbReference type="InterPro" id="IPR011989">
    <property type="entry name" value="ARM-like"/>
</dbReference>
<dbReference type="InterPro" id="IPR004908">
    <property type="entry name" value="ATPase_V1-cplx_hsu"/>
</dbReference>
<keyword evidence="2" id="KW-0813">Transport</keyword>
<reference evidence="6" key="1">
    <citation type="submission" date="2016-10" db="EMBL/GenBank/DDBJ databases">
        <authorList>
            <person name="Benchimol M."/>
            <person name="Almeida L.G."/>
            <person name="Vasconcelos A.T."/>
            <person name="Perreira-Neves A."/>
            <person name="Rosa I.A."/>
            <person name="Tasca T."/>
            <person name="Bogo M.R."/>
            <person name="de Souza W."/>
        </authorList>
    </citation>
    <scope>NUCLEOTIDE SEQUENCE [LARGE SCALE GENOMIC DNA]</scope>
    <source>
        <strain evidence="6">K</strain>
    </source>
</reference>
<keyword evidence="3" id="KW-0375">Hydrogen ion transport</keyword>
<dbReference type="InterPro" id="IPR011987">
    <property type="entry name" value="ATPase_V1-cplx_hsu_C"/>
</dbReference>
<dbReference type="Gene3D" id="1.25.10.10">
    <property type="entry name" value="Leucine-rich Repeat Variant"/>
    <property type="match status" value="1"/>
</dbReference>
<organism evidence="6 7">
    <name type="scientific">Tritrichomonas foetus</name>
    <dbReference type="NCBI Taxonomy" id="1144522"/>
    <lineage>
        <taxon>Eukaryota</taxon>
        <taxon>Metamonada</taxon>
        <taxon>Parabasalia</taxon>
        <taxon>Tritrichomonadida</taxon>
        <taxon>Tritrichomonadidae</taxon>
        <taxon>Tritrichomonas</taxon>
    </lineage>
</organism>
<dbReference type="InterPro" id="IPR038497">
    <property type="entry name" value="ATPase_V1-cplx_hsu_C_sf"/>
</dbReference>
<dbReference type="Pfam" id="PF11698">
    <property type="entry name" value="V-ATPase_H_C"/>
    <property type="match status" value="1"/>
</dbReference>
<keyword evidence="4" id="KW-0406">Ion transport</keyword>
<dbReference type="PANTHER" id="PTHR10698">
    <property type="entry name" value="V-TYPE PROTON ATPASE SUBUNIT H"/>
    <property type="match status" value="1"/>
</dbReference>
<accession>A0A1J4JGG5</accession>
<protein>
    <recommendedName>
        <fullName evidence="5">ATPase V1 complex subunit H C-terminal domain-containing protein</fullName>
    </recommendedName>
</protein>
<dbReference type="PANTHER" id="PTHR10698:SF0">
    <property type="entry name" value="V-TYPE PROTON ATPASE SUBUNIT H"/>
    <property type="match status" value="1"/>
</dbReference>
<gene>
    <name evidence="6" type="ORF">TRFO_35408</name>
</gene>
<evidence type="ECO:0000313" key="6">
    <source>
        <dbReference type="EMBL" id="OHS98248.1"/>
    </source>
</evidence>
<evidence type="ECO:0000256" key="2">
    <source>
        <dbReference type="ARBA" id="ARBA00022448"/>
    </source>
</evidence>
<dbReference type="SUPFAM" id="SSF48371">
    <property type="entry name" value="ARM repeat"/>
    <property type="match status" value="1"/>
</dbReference>
<evidence type="ECO:0000256" key="4">
    <source>
        <dbReference type="ARBA" id="ARBA00023065"/>
    </source>
</evidence>
<dbReference type="InterPro" id="IPR016024">
    <property type="entry name" value="ARM-type_fold"/>
</dbReference>
<dbReference type="AlphaFoldDB" id="A0A1J4JGG5"/>
<sequence>MLAQNSSIHPLFVRLDARDAIFRNVQTNTLVLENDNSKHTTEFIELFKVHPEQQKDNFTSEKSHHPRAFAKLLEKRNVTETLNLLFAFIDRLFDIDFTSTIAALVPQADGLISQCTNILLGKFDERFKCPFLIRTNLLLLGALLSHPDVKISKNNSGAAATYVDKVTKLLGGDLVEASLALEGLKRFLSLEKHRQMFVDANGVKLLINLLTAAGKLSQNDTTYHILFCIWALTYSPDGAGQLSTDEFVSILGRMLSVQSVKSETEIIIRLMVAIVKQLNSNTVFIESAYDNDILRLLRMYQTKHYVDPELQPNIVAAADELNKGLKHLSLWDKYVREVNSGTLRFSVSHKSELFWKANIERFGEGQYAVLVALKKLLSSDDEETVVVACHDLGEYATRSPIGRVKLEEIGAKDAVMKLMSSEKQAVQREALRTTQLLLLRNQTA</sequence>
<evidence type="ECO:0000313" key="7">
    <source>
        <dbReference type="Proteomes" id="UP000179807"/>
    </source>
</evidence>
<dbReference type="GO" id="GO:0000221">
    <property type="term" value="C:vacuolar proton-transporting V-type ATPase, V1 domain"/>
    <property type="evidence" value="ECO:0007669"/>
    <property type="project" value="InterPro"/>
</dbReference>
<name>A0A1J4JGG5_9EUKA</name>